<accession>A0ABP1BKJ1</accession>
<evidence type="ECO:0000313" key="1">
    <source>
        <dbReference type="EMBL" id="CAK9876146.1"/>
    </source>
</evidence>
<organism evidence="1 2">
    <name type="scientific">Sphagnum jensenii</name>
    <dbReference type="NCBI Taxonomy" id="128206"/>
    <lineage>
        <taxon>Eukaryota</taxon>
        <taxon>Viridiplantae</taxon>
        <taxon>Streptophyta</taxon>
        <taxon>Embryophyta</taxon>
        <taxon>Bryophyta</taxon>
        <taxon>Sphagnophytina</taxon>
        <taxon>Sphagnopsida</taxon>
        <taxon>Sphagnales</taxon>
        <taxon>Sphagnaceae</taxon>
        <taxon>Sphagnum</taxon>
    </lineage>
</organism>
<reference evidence="1" key="1">
    <citation type="submission" date="2024-03" db="EMBL/GenBank/DDBJ databases">
        <authorList>
            <consortium name="ELIXIR-Norway"/>
            <consortium name="Elixir Norway"/>
        </authorList>
    </citation>
    <scope>NUCLEOTIDE SEQUENCE</scope>
</reference>
<keyword evidence="2" id="KW-1185">Reference proteome</keyword>
<gene>
    <name evidence="1" type="ORF">CSSPJE1EN2_LOCUS18368</name>
</gene>
<protein>
    <submittedName>
        <fullName evidence="1">Uncharacterized protein</fullName>
    </submittedName>
</protein>
<name>A0ABP1BKJ1_9BRYO</name>
<evidence type="ECO:0000313" key="2">
    <source>
        <dbReference type="Proteomes" id="UP001497522"/>
    </source>
</evidence>
<dbReference type="Proteomes" id="UP001497522">
    <property type="component" value="Chromosome 5"/>
</dbReference>
<sequence>MRLVTSKLRVSMAAGTMLRQGPLSHLSSFFPHRTQFPSRWSEFRSSNPPASVTCNKWVVCRPVLHFKLSRPASSGELHTIDTRIHNMVKAHSTRAVEVTKKFLEIQLTITPAQISDSFLESSSILDNGLEDIVDMEDDESVLESVDLVMSAPEEVTIPTSNACIVGVDPDVSGAFAVIKSEDQGAPAEVLEWFYNPVQVNPPFSNFWMMLKKRMMWSR</sequence>
<proteinExistence type="predicted"/>
<dbReference type="EMBL" id="OZ023706">
    <property type="protein sequence ID" value="CAK9876146.1"/>
    <property type="molecule type" value="Genomic_DNA"/>
</dbReference>